<evidence type="ECO:0000313" key="7">
    <source>
        <dbReference type="EMBL" id="MFG6448548.1"/>
    </source>
</evidence>
<dbReference type="Proteomes" id="UP001606099">
    <property type="component" value="Unassembled WGS sequence"/>
</dbReference>
<reference evidence="7 8" key="1">
    <citation type="submission" date="2024-08" db="EMBL/GenBank/DDBJ databases">
        <authorList>
            <person name="Lu H."/>
        </authorList>
    </citation>
    <scope>NUCLEOTIDE SEQUENCE [LARGE SCALE GENOMIC DNA]</scope>
    <source>
        <strain evidence="7 8">BYS180W</strain>
    </source>
</reference>
<dbReference type="PANTHER" id="PTHR42958:SF4">
    <property type="entry name" value="HYDROGENASE EXPRESSION_FORMATION PROTEIN HUPK"/>
    <property type="match status" value="1"/>
</dbReference>
<evidence type="ECO:0000256" key="1">
    <source>
        <dbReference type="ARBA" id="ARBA00001967"/>
    </source>
</evidence>
<evidence type="ECO:0000256" key="4">
    <source>
        <dbReference type="ARBA" id="ARBA00022596"/>
    </source>
</evidence>
<evidence type="ECO:0000256" key="6">
    <source>
        <dbReference type="ARBA" id="ARBA00023002"/>
    </source>
</evidence>
<dbReference type="InterPro" id="IPR001501">
    <property type="entry name" value="Ni-dep_hyd_lsu"/>
</dbReference>
<dbReference type="InterPro" id="IPR050867">
    <property type="entry name" value="NiFe/NiFeSe_hydrgnase_LSU"/>
</dbReference>
<evidence type="ECO:0000256" key="3">
    <source>
        <dbReference type="ARBA" id="ARBA00009292"/>
    </source>
</evidence>
<comment type="subcellular location">
    <subcellularLocation>
        <location evidence="2">Cell envelope</location>
    </subcellularLocation>
</comment>
<keyword evidence="6" id="KW-0560">Oxidoreductase</keyword>
<organism evidence="7 8">
    <name type="scientific">Roseateles rivi</name>
    <dbReference type="NCBI Taxonomy" id="3299028"/>
    <lineage>
        <taxon>Bacteria</taxon>
        <taxon>Pseudomonadati</taxon>
        <taxon>Pseudomonadota</taxon>
        <taxon>Betaproteobacteria</taxon>
        <taxon>Burkholderiales</taxon>
        <taxon>Sphaerotilaceae</taxon>
        <taxon>Roseateles</taxon>
    </lineage>
</organism>
<dbReference type="SUPFAM" id="SSF56762">
    <property type="entry name" value="HydB/Nqo4-like"/>
    <property type="match status" value="1"/>
</dbReference>
<keyword evidence="5" id="KW-0479">Metal-binding</keyword>
<dbReference type="InterPro" id="IPR018194">
    <property type="entry name" value="Ni-dep_hyd_lsu_Ni_BS"/>
</dbReference>
<dbReference type="EMBL" id="JBIGHZ010000003">
    <property type="protein sequence ID" value="MFG6448548.1"/>
    <property type="molecule type" value="Genomic_DNA"/>
</dbReference>
<evidence type="ECO:0000256" key="2">
    <source>
        <dbReference type="ARBA" id="ARBA00004196"/>
    </source>
</evidence>
<dbReference type="PROSITE" id="PS00507">
    <property type="entry name" value="NI_HGENASE_L_1"/>
    <property type="match status" value="1"/>
</dbReference>
<evidence type="ECO:0000313" key="8">
    <source>
        <dbReference type="Proteomes" id="UP001606099"/>
    </source>
</evidence>
<accession>A0ABW7FW72</accession>
<dbReference type="InterPro" id="IPR029014">
    <property type="entry name" value="NiFe-Hase_large"/>
</dbReference>
<dbReference type="Gene3D" id="1.10.645.10">
    <property type="entry name" value="Cytochrome-c3 Hydrogenase, chain B"/>
    <property type="match status" value="1"/>
</dbReference>
<comment type="caution">
    <text evidence="7">The sequence shown here is derived from an EMBL/GenBank/DDBJ whole genome shotgun (WGS) entry which is preliminary data.</text>
</comment>
<sequence length="495" mass="53400">MSSAADAPSAGTRLIVGPFNRVEGDLEVRLHIEGQRVASAEVTATMYRGFEQILQGKVPQDALVLVPRICGICSVSQSVAAARALADLGGLHMPDNGQHATNLILATENLADHLTHFYLFFMPDFARPVYAAQPWHAQALQRYCPMNGEQVRQATAVRQRWLTLMGALGGKWPHTLAVEPGGCTRPIDAAQRVRLAAKLREFRAFLQRQMIGAELEAFAALDSEAALWRWHANTAPGSDLHFFLSLVQSLSLQRLGPGPGRYLSYGAYAQSGGGAALMRGLWRASTQQCEPLDLGAISEDASRAWLAQGGAALHPLQGHTQPEPDKPGAYTWNKAPRLGGEVVETGAIARQLVSGHALMRDVVARHGGSVYTRVLARVLELARVLPLMEQWLQAIRPNQPFCVPTTLPEEGCGVGLSEAARGALGHWLVVRGGRIASYQIVAPTSWNFSPRDAQGQCGALEQALVGAPVLAGERSPVAVEHIVRSFDPCMVCTVH</sequence>
<keyword evidence="4" id="KW-0533">Nickel</keyword>
<dbReference type="PANTHER" id="PTHR42958">
    <property type="entry name" value="HYDROGENASE-2 LARGE CHAIN"/>
    <property type="match status" value="1"/>
</dbReference>
<comment type="cofactor">
    <cofactor evidence="1">
        <name>Ni(2+)</name>
        <dbReference type="ChEBI" id="CHEBI:49786"/>
    </cofactor>
</comment>
<dbReference type="RefSeq" id="WP_394460878.1">
    <property type="nucleotide sequence ID" value="NZ_JBIGHZ010000003.1"/>
</dbReference>
<evidence type="ECO:0000256" key="5">
    <source>
        <dbReference type="ARBA" id="ARBA00022723"/>
    </source>
</evidence>
<comment type="similarity">
    <text evidence="3">Belongs to the [NiFe]/[NiFeSe] hydrogenase large subunit family.</text>
</comment>
<keyword evidence="8" id="KW-1185">Reference proteome</keyword>
<proteinExistence type="inferred from homology"/>
<gene>
    <name evidence="7" type="ORF">ACG0Z6_09895</name>
</gene>
<dbReference type="Pfam" id="PF00374">
    <property type="entry name" value="NiFeSe_Hases"/>
    <property type="match status" value="1"/>
</dbReference>
<protein>
    <submittedName>
        <fullName evidence="7">Nickel-dependent hydrogenase large subunit</fullName>
    </submittedName>
</protein>
<name>A0ABW7FW72_9BURK</name>